<evidence type="ECO:0000256" key="2">
    <source>
        <dbReference type="ARBA" id="ARBA00023002"/>
    </source>
</evidence>
<comment type="caution">
    <text evidence="5">The sequence shown here is derived from an EMBL/GenBank/DDBJ whole genome shotgun (WGS) entry which is preliminary data.</text>
</comment>
<dbReference type="GO" id="GO:0016651">
    <property type="term" value="F:oxidoreductase activity, acting on NAD(P)H"/>
    <property type="evidence" value="ECO:0007669"/>
    <property type="project" value="InterPro"/>
</dbReference>
<dbReference type="PANTHER" id="PTHR45348:SF2">
    <property type="entry name" value="ZINC-TYPE ALCOHOL DEHYDROGENASE-LIKE PROTEIN C2E1P3.01"/>
    <property type="match status" value="1"/>
</dbReference>
<keyword evidence="2" id="KW-0560">Oxidoreductase</keyword>
<dbReference type="Pfam" id="PF08240">
    <property type="entry name" value="ADH_N"/>
    <property type="match status" value="1"/>
</dbReference>
<name>A0AA38VJS7_9PEZI</name>
<dbReference type="Pfam" id="PF00107">
    <property type="entry name" value="ADH_zinc_N"/>
    <property type="match status" value="1"/>
</dbReference>
<dbReference type="InterPro" id="IPR047122">
    <property type="entry name" value="Trans-enoyl_RdTase-like"/>
</dbReference>
<dbReference type="Gene3D" id="3.90.180.10">
    <property type="entry name" value="Medium-chain alcohol dehydrogenases, catalytic domain"/>
    <property type="match status" value="1"/>
</dbReference>
<organism evidence="5 6">
    <name type="scientific">Pleurostoma richardsiae</name>
    <dbReference type="NCBI Taxonomy" id="41990"/>
    <lineage>
        <taxon>Eukaryota</taxon>
        <taxon>Fungi</taxon>
        <taxon>Dikarya</taxon>
        <taxon>Ascomycota</taxon>
        <taxon>Pezizomycotina</taxon>
        <taxon>Sordariomycetes</taxon>
        <taxon>Sordariomycetidae</taxon>
        <taxon>Calosphaeriales</taxon>
        <taxon>Pleurostomataceae</taxon>
        <taxon>Pleurostoma</taxon>
    </lineage>
</organism>
<dbReference type="SUPFAM" id="SSF51735">
    <property type="entry name" value="NAD(P)-binding Rossmann-fold domains"/>
    <property type="match status" value="1"/>
</dbReference>
<dbReference type="InterPro" id="IPR036291">
    <property type="entry name" value="NAD(P)-bd_dom_sf"/>
</dbReference>
<evidence type="ECO:0008006" key="7">
    <source>
        <dbReference type="Google" id="ProtNLM"/>
    </source>
</evidence>
<reference evidence="5" key="1">
    <citation type="submission" date="2022-07" db="EMBL/GenBank/DDBJ databases">
        <title>Fungi with potential for degradation of polypropylene.</title>
        <authorList>
            <person name="Gostincar C."/>
        </authorList>
    </citation>
    <scope>NUCLEOTIDE SEQUENCE</scope>
    <source>
        <strain evidence="5">EXF-13308</strain>
    </source>
</reference>
<dbReference type="InterPro" id="IPR011032">
    <property type="entry name" value="GroES-like_sf"/>
</dbReference>
<sequence>MSHNQTSLILREIGKPLTKTSLTIPKPEEHEVLVRVSATGLTPLDWKLRDVGVLGIGQRLPAVMGLEISGRVVGYGSSAAASSGLPAIGSRIILQPKIRPHLAGGLEEYTLANPKFTIPIPPNVTEQEAATLGINPLTAAIALFHSSGFGLPFPGTPESQSFDYRGVKLVIIGGGTSVAKFTIQQARIAGIGTIIAIASPSSFHKVLSYGATHTINRHSSDITTQVHSIVGDDLKYVFDTISFGHPKQAISFFQQKGGVVCMASSSGLRDQVELDERGITVKGFHSGFENVPDLFPLYSTALQRWLSDGSLNVPPFQTIPSLDADLVNKALDDVKQGRSGVKYVVNVRQS</sequence>
<proteinExistence type="inferred from homology"/>
<dbReference type="AlphaFoldDB" id="A0AA38VJS7"/>
<evidence type="ECO:0000313" key="6">
    <source>
        <dbReference type="Proteomes" id="UP001174694"/>
    </source>
</evidence>
<accession>A0AA38VJS7</accession>
<feature type="domain" description="Alcohol dehydrogenase-like C-terminal" evidence="3">
    <location>
        <begin position="179"/>
        <end position="297"/>
    </location>
</feature>
<dbReference type="SUPFAM" id="SSF50129">
    <property type="entry name" value="GroES-like"/>
    <property type="match status" value="1"/>
</dbReference>
<dbReference type="EMBL" id="JANBVO010000002">
    <property type="protein sequence ID" value="KAJ9156041.1"/>
    <property type="molecule type" value="Genomic_DNA"/>
</dbReference>
<feature type="domain" description="Alcohol dehydrogenase-like N-terminal" evidence="4">
    <location>
        <begin position="29"/>
        <end position="121"/>
    </location>
</feature>
<dbReference type="InterPro" id="IPR013149">
    <property type="entry name" value="ADH-like_C"/>
</dbReference>
<comment type="similarity">
    <text evidence="1">Belongs to the zinc-containing alcohol dehydrogenase family.</text>
</comment>
<evidence type="ECO:0000313" key="5">
    <source>
        <dbReference type="EMBL" id="KAJ9156041.1"/>
    </source>
</evidence>
<dbReference type="PANTHER" id="PTHR45348">
    <property type="entry name" value="HYPOTHETICAL OXIDOREDUCTASE (EUROFUNG)"/>
    <property type="match status" value="1"/>
</dbReference>
<dbReference type="InterPro" id="IPR013154">
    <property type="entry name" value="ADH-like_N"/>
</dbReference>
<evidence type="ECO:0000259" key="4">
    <source>
        <dbReference type="Pfam" id="PF08240"/>
    </source>
</evidence>
<dbReference type="Proteomes" id="UP001174694">
    <property type="component" value="Unassembled WGS sequence"/>
</dbReference>
<evidence type="ECO:0000256" key="1">
    <source>
        <dbReference type="ARBA" id="ARBA00008072"/>
    </source>
</evidence>
<dbReference type="Gene3D" id="3.40.50.720">
    <property type="entry name" value="NAD(P)-binding Rossmann-like Domain"/>
    <property type="match status" value="1"/>
</dbReference>
<protein>
    <recommendedName>
        <fullName evidence="7">Enoyl reductase (ER) domain-containing protein</fullName>
    </recommendedName>
</protein>
<evidence type="ECO:0000259" key="3">
    <source>
        <dbReference type="Pfam" id="PF00107"/>
    </source>
</evidence>
<keyword evidence="6" id="KW-1185">Reference proteome</keyword>
<gene>
    <name evidence="5" type="ORF">NKR23_g1412</name>
</gene>